<protein>
    <submittedName>
        <fullName evidence="1">Uncharacterized protein</fullName>
    </submittedName>
</protein>
<sequence>MEKIGRKVRIYGAHGRRYVGGGDNRTQGPNLFVGDDAEGFGMAYNAFEAGFL</sequence>
<dbReference type="Proteomes" id="UP000635565">
    <property type="component" value="Unassembled WGS sequence"/>
</dbReference>
<comment type="caution">
    <text evidence="1">The sequence shown here is derived from an EMBL/GenBank/DDBJ whole genome shotgun (WGS) entry which is preliminary data.</text>
</comment>
<reference evidence="1 2" key="1">
    <citation type="journal article" date="2021" name="Int. J. Syst. Evol. Microbiol.">
        <title>Reticulibacter mediterranei gen. nov., sp. nov., within the new family Reticulibacteraceae fam. nov., and Ktedonospora formicarum gen. nov., sp. nov., Ktedonobacter robiniae sp. nov., Dictyobacter formicarum sp. nov. and Dictyobacter arantiisoli sp. nov., belonging to the class Ktedonobacteria.</title>
        <authorList>
            <person name="Yabe S."/>
            <person name="Zheng Y."/>
            <person name="Wang C.M."/>
            <person name="Sakai Y."/>
            <person name="Abe K."/>
            <person name="Yokota A."/>
            <person name="Donadio S."/>
            <person name="Cavaletti L."/>
            <person name="Monciardini P."/>
        </authorList>
    </citation>
    <scope>NUCLEOTIDE SEQUENCE [LARGE SCALE GENOMIC DNA]</scope>
    <source>
        <strain evidence="1 2">SOSP1-9</strain>
    </source>
</reference>
<keyword evidence="2" id="KW-1185">Reference proteome</keyword>
<evidence type="ECO:0000313" key="2">
    <source>
        <dbReference type="Proteomes" id="UP000635565"/>
    </source>
</evidence>
<gene>
    <name evidence="1" type="ORF">KSZ_35640</name>
</gene>
<name>A0ABQ3VIA8_9CHLR</name>
<accession>A0ABQ3VIA8</accession>
<evidence type="ECO:0000313" key="1">
    <source>
        <dbReference type="EMBL" id="GHO85558.1"/>
    </source>
</evidence>
<proteinExistence type="predicted"/>
<dbReference type="EMBL" id="BNJJ01000009">
    <property type="protein sequence ID" value="GHO85558.1"/>
    <property type="molecule type" value="Genomic_DNA"/>
</dbReference>
<organism evidence="1 2">
    <name type="scientific">Dictyobacter formicarum</name>
    <dbReference type="NCBI Taxonomy" id="2778368"/>
    <lineage>
        <taxon>Bacteria</taxon>
        <taxon>Bacillati</taxon>
        <taxon>Chloroflexota</taxon>
        <taxon>Ktedonobacteria</taxon>
        <taxon>Ktedonobacterales</taxon>
        <taxon>Dictyobacteraceae</taxon>
        <taxon>Dictyobacter</taxon>
    </lineage>
</organism>